<accession>A0ACB7PD57</accession>
<dbReference type="Proteomes" id="UP000724584">
    <property type="component" value="Unassembled WGS sequence"/>
</dbReference>
<proteinExistence type="predicted"/>
<evidence type="ECO:0000313" key="2">
    <source>
        <dbReference type="Proteomes" id="UP000724584"/>
    </source>
</evidence>
<name>A0ACB7PD57_9PEZI</name>
<keyword evidence="2" id="KW-1185">Reference proteome</keyword>
<dbReference type="EMBL" id="JAGIZQ010000003">
    <property type="protein sequence ID" value="KAH6636714.1"/>
    <property type="molecule type" value="Genomic_DNA"/>
</dbReference>
<organism evidence="1 2">
    <name type="scientific">Chaetomium tenue</name>
    <dbReference type="NCBI Taxonomy" id="1854479"/>
    <lineage>
        <taxon>Eukaryota</taxon>
        <taxon>Fungi</taxon>
        <taxon>Dikarya</taxon>
        <taxon>Ascomycota</taxon>
        <taxon>Pezizomycotina</taxon>
        <taxon>Sordariomycetes</taxon>
        <taxon>Sordariomycetidae</taxon>
        <taxon>Sordariales</taxon>
        <taxon>Chaetomiaceae</taxon>
        <taxon>Chaetomium</taxon>
    </lineage>
</organism>
<evidence type="ECO:0000313" key="1">
    <source>
        <dbReference type="EMBL" id="KAH6636714.1"/>
    </source>
</evidence>
<comment type="caution">
    <text evidence="1">The sequence shown here is derived from an EMBL/GenBank/DDBJ whole genome shotgun (WGS) entry which is preliminary data.</text>
</comment>
<protein>
    <submittedName>
        <fullName evidence="1">Uncharacterized protein</fullName>
    </submittedName>
</protein>
<sequence>MGQVLTGPLMIYVMFFALILPGKTCLFWGGVVPVRNTGMRFWRRLASGLGLPFEWARDLLNWKCPKLYKEVKGSVPGLYKQLVNPTARQTEYNAKTVVYNILQDPTMLKCERRD</sequence>
<reference evidence="1 2" key="1">
    <citation type="journal article" date="2021" name="Nat. Commun.">
        <title>Genetic determinants of endophytism in the Arabidopsis root mycobiome.</title>
        <authorList>
            <person name="Mesny F."/>
            <person name="Miyauchi S."/>
            <person name="Thiergart T."/>
            <person name="Pickel B."/>
            <person name="Atanasova L."/>
            <person name="Karlsson M."/>
            <person name="Huettel B."/>
            <person name="Barry K.W."/>
            <person name="Haridas S."/>
            <person name="Chen C."/>
            <person name="Bauer D."/>
            <person name="Andreopoulos W."/>
            <person name="Pangilinan J."/>
            <person name="LaButti K."/>
            <person name="Riley R."/>
            <person name="Lipzen A."/>
            <person name="Clum A."/>
            <person name="Drula E."/>
            <person name="Henrissat B."/>
            <person name="Kohler A."/>
            <person name="Grigoriev I.V."/>
            <person name="Martin F.M."/>
            <person name="Hacquard S."/>
        </authorList>
    </citation>
    <scope>NUCLEOTIDE SEQUENCE [LARGE SCALE GENOMIC DNA]</scope>
    <source>
        <strain evidence="1 2">MPI-SDFR-AT-0079</strain>
    </source>
</reference>
<gene>
    <name evidence="1" type="ORF">F5144DRAFT_191267</name>
</gene>